<keyword evidence="7" id="KW-1185">Reference proteome</keyword>
<dbReference type="PROSITE" id="PS01184">
    <property type="entry name" value="UBIE_2"/>
    <property type="match status" value="1"/>
</dbReference>
<dbReference type="PANTHER" id="PTHR43591">
    <property type="entry name" value="METHYLTRANSFERASE"/>
    <property type="match status" value="1"/>
</dbReference>
<evidence type="ECO:0000256" key="5">
    <source>
        <dbReference type="HAMAP-Rule" id="MF_01813"/>
    </source>
</evidence>
<comment type="caution">
    <text evidence="5">Lacks conserved residue(s) required for the propagation of feature annotation.</text>
</comment>
<dbReference type="Gene3D" id="3.40.50.150">
    <property type="entry name" value="Vaccinia Virus protein VP39"/>
    <property type="match status" value="1"/>
</dbReference>
<keyword evidence="4 5" id="KW-0949">S-adenosyl-L-methionine</keyword>
<dbReference type="Proteomes" id="UP000030103">
    <property type="component" value="Unassembled WGS sequence"/>
</dbReference>
<comment type="caution">
    <text evidence="6">The sequence shown here is derived from an EMBL/GenBank/DDBJ whole genome shotgun (WGS) entry which is preliminary data.</text>
</comment>
<evidence type="ECO:0000256" key="2">
    <source>
        <dbReference type="ARBA" id="ARBA00022603"/>
    </source>
</evidence>
<dbReference type="PROSITE" id="PS51608">
    <property type="entry name" value="SAM_MT_UBIE"/>
    <property type="match status" value="1"/>
</dbReference>
<evidence type="ECO:0000256" key="1">
    <source>
        <dbReference type="ARBA" id="ARBA00022428"/>
    </source>
</evidence>
<dbReference type="eggNOG" id="COG2226">
    <property type="taxonomic scope" value="Bacteria"/>
</dbReference>
<feature type="binding site" evidence="5">
    <location>
        <position position="85"/>
    </location>
    <ligand>
        <name>S-adenosyl-L-methionine</name>
        <dbReference type="ChEBI" id="CHEBI:59789"/>
    </ligand>
</feature>
<dbReference type="EC" id="2.1.1.163" evidence="5"/>
<dbReference type="OrthoDB" id="9808140at2"/>
<feature type="binding site" evidence="5">
    <location>
        <position position="64"/>
    </location>
    <ligand>
        <name>S-adenosyl-L-methionine</name>
        <dbReference type="ChEBI" id="CHEBI:59789"/>
    </ligand>
</feature>
<dbReference type="NCBIfam" id="TIGR01934">
    <property type="entry name" value="MenG_MenH_UbiE"/>
    <property type="match status" value="1"/>
</dbReference>
<dbReference type="GO" id="GO:0032259">
    <property type="term" value="P:methylation"/>
    <property type="evidence" value="ECO:0007669"/>
    <property type="project" value="UniProtKB-KW"/>
</dbReference>
<proteinExistence type="inferred from homology"/>
<dbReference type="PROSITE" id="PS01183">
    <property type="entry name" value="UBIE_1"/>
    <property type="match status" value="1"/>
</dbReference>
<dbReference type="NCBIfam" id="NF001244">
    <property type="entry name" value="PRK00216.1-5"/>
    <property type="match status" value="1"/>
</dbReference>
<dbReference type="EMBL" id="JRFA01000025">
    <property type="protein sequence ID" value="KGN72914.1"/>
    <property type="molecule type" value="Genomic_DNA"/>
</dbReference>
<dbReference type="STRING" id="28115.HQ47_08600"/>
<keyword evidence="3 5" id="KW-0808">Transferase</keyword>
<dbReference type="AlphaFoldDB" id="A0A0A2E8Z0"/>
<evidence type="ECO:0000313" key="6">
    <source>
        <dbReference type="EMBL" id="KGN72914.1"/>
    </source>
</evidence>
<evidence type="ECO:0000256" key="4">
    <source>
        <dbReference type="ARBA" id="ARBA00022691"/>
    </source>
</evidence>
<sequence>MIKPYNEDQPKVEQIRKMFNRIAPNYDRLNHIISLGMDVSWRKKALRKVAPFGPRKILDVATGTGDLAIDMCQTIPGIEKIIGIDISDEMLRLGNRKIRELELEHIIELEKQDCTSTSFEDNTFDAVTTAFGLRNFENIPLALKELYRVLKPGSPLMILELSEPRNSFVKCLYSFYANHFIPFTGNIISHDKEAYTYLPKSIADVPQREKLAGLLKEAGFDDPYYQSFEPGTCTVYMAIK</sequence>
<keyword evidence="1 5" id="KW-0474">Menaquinone biosynthesis</keyword>
<evidence type="ECO:0000256" key="3">
    <source>
        <dbReference type="ARBA" id="ARBA00022679"/>
    </source>
</evidence>
<comment type="pathway">
    <text evidence="5">Quinol/quinone metabolism; menaquinone biosynthesis; menaquinol from 1,4-dihydroxy-2-naphthoate: step 2/2.</text>
</comment>
<dbReference type="UniPathway" id="UPA00079">
    <property type="reaction ID" value="UER00169"/>
</dbReference>
<evidence type="ECO:0000313" key="7">
    <source>
        <dbReference type="Proteomes" id="UP000030103"/>
    </source>
</evidence>
<comment type="function">
    <text evidence="5">Methyltransferase required for the conversion of demethylmenaquinol (DMKH2) to menaquinol (MKH2).</text>
</comment>
<dbReference type="PANTHER" id="PTHR43591:SF24">
    <property type="entry name" value="2-METHOXY-6-POLYPRENYL-1,4-BENZOQUINOL METHYLASE, MITOCHONDRIAL"/>
    <property type="match status" value="1"/>
</dbReference>
<keyword evidence="2 5" id="KW-0489">Methyltransferase</keyword>
<protein>
    <recommendedName>
        <fullName evidence="5">Demethylmenaquinone methyltransferase</fullName>
        <ecNumber evidence="5">2.1.1.163</ecNumber>
    </recommendedName>
</protein>
<accession>A0A0A2E8Z0</accession>
<comment type="catalytic activity">
    <reaction evidence="5">
        <text>a 2-demethylmenaquinol + S-adenosyl-L-methionine = a menaquinol + S-adenosyl-L-homocysteine + H(+)</text>
        <dbReference type="Rhea" id="RHEA:42640"/>
        <dbReference type="Rhea" id="RHEA-COMP:9539"/>
        <dbReference type="Rhea" id="RHEA-COMP:9563"/>
        <dbReference type="ChEBI" id="CHEBI:15378"/>
        <dbReference type="ChEBI" id="CHEBI:18151"/>
        <dbReference type="ChEBI" id="CHEBI:55437"/>
        <dbReference type="ChEBI" id="CHEBI:57856"/>
        <dbReference type="ChEBI" id="CHEBI:59789"/>
        <dbReference type="EC" id="2.1.1.163"/>
    </reaction>
</comment>
<dbReference type="GO" id="GO:0043770">
    <property type="term" value="F:demethylmenaquinone methyltransferase activity"/>
    <property type="evidence" value="ECO:0007669"/>
    <property type="project" value="UniProtKB-UniRule"/>
</dbReference>
<reference evidence="6 7" key="1">
    <citation type="submission" date="2014-09" db="EMBL/GenBank/DDBJ databases">
        <title>Draft Genome Sequence of Porphyromonas macacae COT-192_OH2859.</title>
        <authorList>
            <person name="Wallis C."/>
            <person name="Deusch O."/>
            <person name="O'Flynn C."/>
            <person name="Davis I."/>
            <person name="Horsfall A."/>
            <person name="Kirkwood N."/>
            <person name="Harris S."/>
            <person name="Eisen J.A."/>
            <person name="Coil D.A."/>
            <person name="Darling A.E."/>
            <person name="Jospin G."/>
            <person name="Alexiev A."/>
        </authorList>
    </citation>
    <scope>NUCLEOTIDE SEQUENCE [LARGE SCALE GENOMIC DNA]</scope>
    <source>
        <strain evidence="7">COT-192 OH2859</strain>
    </source>
</reference>
<dbReference type="CDD" id="cd02440">
    <property type="entry name" value="AdoMet_MTases"/>
    <property type="match status" value="1"/>
</dbReference>
<dbReference type="InterPro" id="IPR023576">
    <property type="entry name" value="UbiE/COQ5_MeTrFase_CS"/>
</dbReference>
<organism evidence="6 7">
    <name type="scientific">Porphyromonas macacae</name>
    <dbReference type="NCBI Taxonomy" id="28115"/>
    <lineage>
        <taxon>Bacteria</taxon>
        <taxon>Pseudomonadati</taxon>
        <taxon>Bacteroidota</taxon>
        <taxon>Bacteroidia</taxon>
        <taxon>Bacteroidales</taxon>
        <taxon>Porphyromonadaceae</taxon>
        <taxon>Porphyromonas</taxon>
    </lineage>
</organism>
<name>A0A0A2E8Z0_9PORP</name>
<dbReference type="SUPFAM" id="SSF53335">
    <property type="entry name" value="S-adenosyl-L-methionine-dependent methyltransferases"/>
    <property type="match status" value="1"/>
</dbReference>
<feature type="binding site" evidence="5">
    <location>
        <begin position="113"/>
        <end position="114"/>
    </location>
    <ligand>
        <name>S-adenosyl-L-methionine</name>
        <dbReference type="ChEBI" id="CHEBI:59789"/>
    </ligand>
</feature>
<dbReference type="GO" id="GO:0009234">
    <property type="term" value="P:menaquinone biosynthetic process"/>
    <property type="evidence" value="ECO:0007669"/>
    <property type="project" value="UniProtKB-UniRule"/>
</dbReference>
<dbReference type="InterPro" id="IPR029063">
    <property type="entry name" value="SAM-dependent_MTases_sf"/>
</dbReference>
<dbReference type="Pfam" id="PF01209">
    <property type="entry name" value="Ubie_methyltran"/>
    <property type="match status" value="1"/>
</dbReference>
<dbReference type="RefSeq" id="WP_036874786.1">
    <property type="nucleotide sequence ID" value="NZ_JBGYTE010000037.1"/>
</dbReference>
<dbReference type="InterPro" id="IPR004033">
    <property type="entry name" value="UbiE/COQ5_MeTrFase"/>
</dbReference>
<comment type="similarity">
    <text evidence="5">Belongs to the class I-like SAM-binding methyltransferase superfamily. MenG/UbiE family.</text>
</comment>
<dbReference type="HAMAP" id="MF_01813">
    <property type="entry name" value="MenG_UbiE_methyltr"/>
    <property type="match status" value="1"/>
</dbReference>
<keyword evidence="6" id="KW-0830">Ubiquinone</keyword>
<gene>
    <name evidence="5" type="primary">menG</name>
    <name evidence="6" type="ORF">HQ47_08600</name>
</gene>